<keyword evidence="1" id="KW-1133">Transmembrane helix</keyword>
<organism evidence="2 3">
    <name type="scientific">Alcanivorax borkumensis (strain ATCC 700651 / DSM 11573 / NCIMB 13689 / SK2)</name>
    <dbReference type="NCBI Taxonomy" id="393595"/>
    <lineage>
        <taxon>Bacteria</taxon>
        <taxon>Pseudomonadati</taxon>
        <taxon>Pseudomonadota</taxon>
        <taxon>Gammaproteobacteria</taxon>
        <taxon>Oceanospirillales</taxon>
        <taxon>Alcanivoracaceae</taxon>
        <taxon>Alcanivorax</taxon>
    </lineage>
</organism>
<keyword evidence="3" id="KW-1185">Reference proteome</keyword>
<keyword evidence="1" id="KW-0812">Transmembrane</keyword>
<evidence type="ECO:0000256" key="1">
    <source>
        <dbReference type="SAM" id="Phobius"/>
    </source>
</evidence>
<feature type="transmembrane region" description="Helical" evidence="1">
    <location>
        <begin position="211"/>
        <end position="235"/>
    </location>
</feature>
<keyword evidence="1" id="KW-0472">Membrane</keyword>
<evidence type="ECO:0000313" key="2">
    <source>
        <dbReference type="EMBL" id="CAL16769.1"/>
    </source>
</evidence>
<dbReference type="RefSeq" id="WP_011588603.1">
    <property type="nucleotide sequence ID" value="NC_008260.1"/>
</dbReference>
<dbReference type="Pfam" id="PF07314">
    <property type="entry name" value="Lit"/>
    <property type="match status" value="1"/>
</dbReference>
<dbReference type="KEGG" id="abo:ABO_1321"/>
<dbReference type="Proteomes" id="UP000008871">
    <property type="component" value="Chromosome"/>
</dbReference>
<dbReference type="HOGENOM" id="CLU_079007_0_0_6"/>
<evidence type="ECO:0000313" key="3">
    <source>
        <dbReference type="Proteomes" id="UP000008871"/>
    </source>
</evidence>
<dbReference type="InterPro" id="IPR010178">
    <property type="entry name" value="Lit"/>
</dbReference>
<gene>
    <name evidence="2" type="ordered locus">ABO_1321</name>
</gene>
<protein>
    <recommendedName>
        <fullName evidence="4">DUF1461 domain-containing protein</fullName>
    </recommendedName>
</protein>
<dbReference type="STRING" id="393595.ABO_1321"/>
<accession>Q0VPX9</accession>
<evidence type="ECO:0008006" key="4">
    <source>
        <dbReference type="Google" id="ProtNLM"/>
    </source>
</evidence>
<proteinExistence type="predicted"/>
<sequence length="250" mass="28484">MNQTGRSNLIAATAMWFVYAVTIVMLAVILCWALYSQVNYGYRFWYQTLGIGSHIQVYGPQNRFNAGFEQLSAEKHVEAFEQIRDAVHNGGMGLADIDYQPPGKEPRPLLHHAEVQHLQDVADFIDRGRILFLVLLALWLPLACLNIRLKSPPIRWRLGITVFTLGAMLAWLLIAGPTQVFYQFHLWIFPADHQWFFYWQDSLMSTLMKAPVLFGGIAMVIALGALLLTPVLYWFGLWGARIVLQHPADN</sequence>
<feature type="transmembrane region" description="Helical" evidence="1">
    <location>
        <begin position="130"/>
        <end position="149"/>
    </location>
</feature>
<dbReference type="AlphaFoldDB" id="Q0VPX9"/>
<dbReference type="eggNOG" id="ENOG5030EEF">
    <property type="taxonomic scope" value="Bacteria"/>
</dbReference>
<reference evidence="2 3" key="1">
    <citation type="journal article" date="2006" name="Nat. Biotechnol.">
        <title>Genome sequence of the ubiquitous hydrocarbon-degrading marine bacterium Alcanivorax borkumensis.</title>
        <authorList>
            <person name="Schneiker S."/>
            <person name="Martins dos Santos V.A.P."/>
            <person name="Bartels D."/>
            <person name="Bekel T."/>
            <person name="Brecht M."/>
            <person name="Buhrmester J."/>
            <person name="Chernikova T.N."/>
            <person name="Denaro R."/>
            <person name="Ferrer M."/>
            <person name="Gertler C."/>
            <person name="Goesmann A."/>
            <person name="Golyshina O.V."/>
            <person name="Kaminski F."/>
            <person name="Khachane A.N."/>
            <person name="Lang S."/>
            <person name="Linke B."/>
            <person name="McHardy A.C."/>
            <person name="Meyer F."/>
            <person name="Nechitaylo T."/>
            <person name="Puehler A."/>
            <person name="Regenhardt D."/>
            <person name="Rupp O."/>
            <person name="Sabirova J.S."/>
            <person name="Selbitschka W."/>
            <person name="Yakimov M.M."/>
            <person name="Timmis K.N."/>
            <person name="Vorhoelter F.-J."/>
            <person name="Weidner S."/>
            <person name="Kaiser O."/>
            <person name="Golyshin P.N."/>
        </authorList>
    </citation>
    <scope>NUCLEOTIDE SEQUENCE [LARGE SCALE GENOMIC DNA]</scope>
    <source>
        <strain evidence="3">ATCC 700651 / DSM 11573 / NCIMB 13689 / SK2</strain>
    </source>
</reference>
<feature type="transmembrane region" description="Helical" evidence="1">
    <location>
        <begin position="156"/>
        <end position="174"/>
    </location>
</feature>
<dbReference type="EMBL" id="AM286690">
    <property type="protein sequence ID" value="CAL16769.1"/>
    <property type="molecule type" value="Genomic_DNA"/>
</dbReference>
<feature type="transmembrane region" description="Helical" evidence="1">
    <location>
        <begin position="12"/>
        <end position="35"/>
    </location>
</feature>
<name>Q0VPX9_ALCBS</name>